<dbReference type="PRINTS" id="PR00135">
    <property type="entry name" value="LYZLACT"/>
</dbReference>
<evidence type="ECO:0000256" key="1">
    <source>
        <dbReference type="ARBA" id="ARBA00010859"/>
    </source>
</evidence>
<dbReference type="InterPro" id="IPR023346">
    <property type="entry name" value="Lysozyme-like_dom_sf"/>
</dbReference>
<dbReference type="PROSITE" id="PS51348">
    <property type="entry name" value="GLYCOSYL_HYDROL_F22_2"/>
    <property type="match status" value="1"/>
</dbReference>
<dbReference type="RefSeq" id="XP_005387237.1">
    <property type="nucleotide sequence ID" value="XM_005387180.1"/>
</dbReference>
<comment type="similarity">
    <text evidence="1 3">Belongs to the glycosyl hydrolase 22 family.</text>
</comment>
<keyword evidence="7" id="KW-1185">Reference proteome</keyword>
<dbReference type="Ensembl" id="ENSCLAT00000023136.1">
    <property type="protein sequence ID" value="ENSCLAP00000022922.1"/>
    <property type="gene ID" value="ENSCLAG00000015726.1"/>
</dbReference>
<protein>
    <submittedName>
        <fullName evidence="6">Lysozyme-like protein 1</fullName>
    </submittedName>
</protein>
<reference evidence="6" key="1">
    <citation type="submission" date="2025-08" db="UniProtKB">
        <authorList>
            <consortium name="Ensembl"/>
        </authorList>
    </citation>
    <scope>IDENTIFICATION</scope>
</reference>
<feature type="signal peptide" evidence="4">
    <location>
        <begin position="1"/>
        <end position="19"/>
    </location>
</feature>
<sequence>MKAAGVLVLISCLVTVTEPKVYTRCKLAKIFARAGLDNYKGFLLGNWICMAYYESHYNTSALTTLKDGSTDYGIFQINSFTWCRDKKLQEKNHCHIACSDLLTDDLTDAIICAKRIVKETKGMNYWQGWKNNCEGQDLSEWKRGCEVSRVETRPQMPRADSHDV</sequence>
<dbReference type="InterPro" id="IPR019799">
    <property type="entry name" value="Glyco_hydro_22_CS"/>
</dbReference>
<dbReference type="FunFam" id="1.10.530.10:FF:000001">
    <property type="entry name" value="Lysozyme C"/>
    <property type="match status" value="1"/>
</dbReference>
<dbReference type="Pfam" id="PF00062">
    <property type="entry name" value="Lys"/>
    <property type="match status" value="1"/>
</dbReference>
<dbReference type="GO" id="GO:0003796">
    <property type="term" value="F:lysozyme activity"/>
    <property type="evidence" value="ECO:0007669"/>
    <property type="project" value="InterPro"/>
</dbReference>
<keyword evidence="2" id="KW-1015">Disulfide bond</keyword>
<dbReference type="Proteomes" id="UP000694398">
    <property type="component" value="Unassembled WGS sequence"/>
</dbReference>
<feature type="domain" description="Glycosyl hydrolases family 22 (GH22)" evidence="5">
    <location>
        <begin position="94"/>
        <end position="112"/>
    </location>
</feature>
<evidence type="ECO:0000313" key="7">
    <source>
        <dbReference type="Proteomes" id="UP000694398"/>
    </source>
</evidence>
<dbReference type="InterPro" id="IPR000974">
    <property type="entry name" value="Glyco_hydro_22_lys"/>
</dbReference>
<dbReference type="PRINTS" id="PR00137">
    <property type="entry name" value="LYSOZYME"/>
</dbReference>
<evidence type="ECO:0000256" key="3">
    <source>
        <dbReference type="RuleBase" id="RU004440"/>
    </source>
</evidence>
<dbReference type="RefSeq" id="XP_005387236.1">
    <property type="nucleotide sequence ID" value="XM_005387179.2"/>
</dbReference>
<accession>A0A8C2W4D3</accession>
<dbReference type="RefSeq" id="XP_005387238.1">
    <property type="nucleotide sequence ID" value="XM_005387181.1"/>
</dbReference>
<gene>
    <name evidence="6" type="primary">LOC102016078</name>
</gene>
<feature type="chain" id="PRO_5034940462" evidence="4">
    <location>
        <begin position="20"/>
        <end position="164"/>
    </location>
</feature>
<reference evidence="6" key="2">
    <citation type="submission" date="2025-09" db="UniProtKB">
        <authorList>
            <consortium name="Ensembl"/>
        </authorList>
    </citation>
    <scope>IDENTIFICATION</scope>
</reference>
<evidence type="ECO:0000313" key="6">
    <source>
        <dbReference type="Ensembl" id="ENSCLAP00000022922.1"/>
    </source>
</evidence>
<dbReference type="CDD" id="cd16897">
    <property type="entry name" value="LYZ_C"/>
    <property type="match status" value="1"/>
</dbReference>
<evidence type="ECO:0000259" key="5">
    <source>
        <dbReference type="PROSITE" id="PS00128"/>
    </source>
</evidence>
<proteinExistence type="inferred from homology"/>
<evidence type="ECO:0000256" key="4">
    <source>
        <dbReference type="SAM" id="SignalP"/>
    </source>
</evidence>
<evidence type="ECO:0000256" key="2">
    <source>
        <dbReference type="ARBA" id="ARBA00023157"/>
    </source>
</evidence>
<organism evidence="6 7">
    <name type="scientific">Chinchilla lanigera</name>
    <name type="common">Long-tailed chinchilla</name>
    <name type="synonym">Chinchilla villidera</name>
    <dbReference type="NCBI Taxonomy" id="34839"/>
    <lineage>
        <taxon>Eukaryota</taxon>
        <taxon>Metazoa</taxon>
        <taxon>Chordata</taxon>
        <taxon>Craniata</taxon>
        <taxon>Vertebrata</taxon>
        <taxon>Euteleostomi</taxon>
        <taxon>Mammalia</taxon>
        <taxon>Eutheria</taxon>
        <taxon>Euarchontoglires</taxon>
        <taxon>Glires</taxon>
        <taxon>Rodentia</taxon>
        <taxon>Hystricomorpha</taxon>
        <taxon>Chinchillidae</taxon>
        <taxon>Chinchilla</taxon>
    </lineage>
</organism>
<dbReference type="AlphaFoldDB" id="A0A8C2W4D3"/>
<dbReference type="PANTHER" id="PTHR11407">
    <property type="entry name" value="LYSOZYME C"/>
    <property type="match status" value="1"/>
</dbReference>
<dbReference type="SUPFAM" id="SSF53955">
    <property type="entry name" value="Lysozyme-like"/>
    <property type="match status" value="1"/>
</dbReference>
<name>A0A8C2W4D3_CHILA</name>
<dbReference type="GeneID" id="102016078"/>
<dbReference type="PANTHER" id="PTHR11407:SF62">
    <property type="entry name" value="LYSOZYME-LIKE PROTEIN 1-RELATED"/>
    <property type="match status" value="1"/>
</dbReference>
<dbReference type="Gene3D" id="1.10.530.10">
    <property type="match status" value="1"/>
</dbReference>
<dbReference type="PROSITE" id="PS00128">
    <property type="entry name" value="GLYCOSYL_HYDROL_F22_1"/>
    <property type="match status" value="1"/>
</dbReference>
<dbReference type="OrthoDB" id="17373at2759"/>
<dbReference type="SMART" id="SM00263">
    <property type="entry name" value="LYZ1"/>
    <property type="match status" value="1"/>
</dbReference>
<dbReference type="GeneTree" id="ENSGT00940000159227"/>
<dbReference type="OMA" id="TWCRRAK"/>
<keyword evidence="4" id="KW-0732">Signal</keyword>
<dbReference type="InterPro" id="IPR001916">
    <property type="entry name" value="Glyco_hydro_22"/>
</dbReference>